<dbReference type="CDD" id="cd22160">
    <property type="entry name" value="F-box_AtFBL13-like"/>
    <property type="match status" value="1"/>
</dbReference>
<evidence type="ECO:0000313" key="3">
    <source>
        <dbReference type="Proteomes" id="UP001210211"/>
    </source>
</evidence>
<evidence type="ECO:0000259" key="1">
    <source>
        <dbReference type="PROSITE" id="PS50181"/>
    </source>
</evidence>
<dbReference type="PANTHER" id="PTHR34223:SF51">
    <property type="entry name" value="OS06G0556300 PROTEIN"/>
    <property type="match status" value="1"/>
</dbReference>
<name>A0AAD6EKX6_9POAL</name>
<dbReference type="Pfam" id="PF00646">
    <property type="entry name" value="F-box"/>
    <property type="match status" value="1"/>
</dbReference>
<dbReference type="InterPro" id="IPR053781">
    <property type="entry name" value="F-box_AtFBL13-like"/>
</dbReference>
<dbReference type="Gene3D" id="3.80.10.10">
    <property type="entry name" value="Ribonuclease Inhibitor"/>
    <property type="match status" value="1"/>
</dbReference>
<proteinExistence type="predicted"/>
<dbReference type="InterPro" id="IPR032675">
    <property type="entry name" value="LRR_dom_sf"/>
</dbReference>
<organism evidence="2 3">
    <name type="scientific">Rhynchospora tenuis</name>
    <dbReference type="NCBI Taxonomy" id="198213"/>
    <lineage>
        <taxon>Eukaryota</taxon>
        <taxon>Viridiplantae</taxon>
        <taxon>Streptophyta</taxon>
        <taxon>Embryophyta</taxon>
        <taxon>Tracheophyta</taxon>
        <taxon>Spermatophyta</taxon>
        <taxon>Magnoliopsida</taxon>
        <taxon>Liliopsida</taxon>
        <taxon>Poales</taxon>
        <taxon>Cyperaceae</taxon>
        <taxon>Cyperoideae</taxon>
        <taxon>Rhynchosporeae</taxon>
        <taxon>Rhynchospora</taxon>
    </lineage>
</organism>
<comment type="caution">
    <text evidence="2">The sequence shown here is derived from an EMBL/GenBank/DDBJ whole genome shotgun (WGS) entry which is preliminary data.</text>
</comment>
<dbReference type="PANTHER" id="PTHR34223">
    <property type="entry name" value="OS11G0201299 PROTEIN"/>
    <property type="match status" value="1"/>
</dbReference>
<dbReference type="Proteomes" id="UP001210211">
    <property type="component" value="Unassembled WGS sequence"/>
</dbReference>
<protein>
    <recommendedName>
        <fullName evidence="1">F-box domain-containing protein</fullName>
    </recommendedName>
</protein>
<gene>
    <name evidence="2" type="ORF">LUZ61_017365</name>
</gene>
<dbReference type="SUPFAM" id="SSF52047">
    <property type="entry name" value="RNI-like"/>
    <property type="match status" value="1"/>
</dbReference>
<dbReference type="SUPFAM" id="SSF81383">
    <property type="entry name" value="F-box domain"/>
    <property type="match status" value="1"/>
</dbReference>
<keyword evidence="3" id="KW-1185">Reference proteome</keyword>
<reference evidence="2 3" key="1">
    <citation type="journal article" date="2022" name="Cell">
        <title>Repeat-based holocentromeres influence genome architecture and karyotype evolution.</title>
        <authorList>
            <person name="Hofstatter P.G."/>
            <person name="Thangavel G."/>
            <person name="Lux T."/>
            <person name="Neumann P."/>
            <person name="Vondrak T."/>
            <person name="Novak P."/>
            <person name="Zhang M."/>
            <person name="Costa L."/>
            <person name="Castellani M."/>
            <person name="Scott A."/>
            <person name="Toegelov H."/>
            <person name="Fuchs J."/>
            <person name="Mata-Sucre Y."/>
            <person name="Dias Y."/>
            <person name="Vanzela A.L.L."/>
            <person name="Huettel B."/>
            <person name="Almeida C.C.S."/>
            <person name="Simkova H."/>
            <person name="Souza G."/>
            <person name="Pedrosa-Harand A."/>
            <person name="Macas J."/>
            <person name="Mayer K.F.X."/>
            <person name="Houben A."/>
            <person name="Marques A."/>
        </authorList>
    </citation>
    <scope>NUCLEOTIDE SEQUENCE [LARGE SCALE GENOMIC DNA]</scope>
    <source>
        <strain evidence="2">RhyTen1mFocal</strain>
    </source>
</reference>
<dbReference type="AlphaFoldDB" id="A0AAD6EKX6"/>
<dbReference type="PROSITE" id="PS50181">
    <property type="entry name" value="FBOX"/>
    <property type="match status" value="1"/>
</dbReference>
<sequence>MQRENSDRISNLPDSLLTHILSLLDTRVAAQTCILSKRWHNLWTFVPSLCFNFFEFSGDAERFNNFVSSFLRLRDGASSLHAFQLDYYWACTSATETYVSIVRTWIVYALEHKVKCLRITLPVTSTIPDCVFICDSLEELHLNFVSWKITETDIVCLPKLRKLVLLNLFIPEYFIKIILSGSPSLETLGLLGCTIESHSISLHSVKSLSIVQCKYINQSLPLSISAPCLEYLMLSHHWSNIVLKDISKLTKVKIFSADNFDFLSEISGCQVLEISIDNLISLQRKPKKCSTYYNLKHLTIDSMCTYCHFPAWSSFLKYCPNLTSLCLEHSDDYCQVEDGCNNEEEHQIMWQDKQFPCQRLKTIEIINSGHNQKSLEHLQQLLLEWANQTKGLQIILSERSLSHFALFF</sequence>
<evidence type="ECO:0000313" key="2">
    <source>
        <dbReference type="EMBL" id="KAJ3688201.1"/>
    </source>
</evidence>
<dbReference type="InterPro" id="IPR053197">
    <property type="entry name" value="F-box_SCFL_complex_component"/>
</dbReference>
<dbReference type="EMBL" id="JAMRDG010000002">
    <property type="protein sequence ID" value="KAJ3688201.1"/>
    <property type="molecule type" value="Genomic_DNA"/>
</dbReference>
<dbReference type="Pfam" id="PF24758">
    <property type="entry name" value="LRR_At5g56370"/>
    <property type="match status" value="1"/>
</dbReference>
<dbReference type="Gene3D" id="1.20.1280.50">
    <property type="match status" value="1"/>
</dbReference>
<dbReference type="InterPro" id="IPR001810">
    <property type="entry name" value="F-box_dom"/>
</dbReference>
<accession>A0AAD6EKX6</accession>
<feature type="domain" description="F-box" evidence="1">
    <location>
        <begin position="6"/>
        <end position="42"/>
    </location>
</feature>
<dbReference type="InterPro" id="IPR036047">
    <property type="entry name" value="F-box-like_dom_sf"/>
</dbReference>
<dbReference type="InterPro" id="IPR055411">
    <property type="entry name" value="LRR_FXL15/At3g58940/PEG3-like"/>
</dbReference>